<gene>
    <name evidence="2" type="ORF">A6A04_00485</name>
</gene>
<keyword evidence="1" id="KW-0732">Signal</keyword>
<accession>A0A178MTY0</accession>
<evidence type="ECO:0000313" key="3">
    <source>
        <dbReference type="Proteomes" id="UP000078428"/>
    </source>
</evidence>
<dbReference type="SMART" id="SM00671">
    <property type="entry name" value="SEL1"/>
    <property type="match status" value="5"/>
</dbReference>
<protein>
    <recommendedName>
        <fullName evidence="4">Sel1 repeat family protein</fullName>
    </recommendedName>
</protein>
<proteinExistence type="predicted"/>
<dbReference type="InterPro" id="IPR050767">
    <property type="entry name" value="Sel1_AlgK"/>
</dbReference>
<organism evidence="2 3">
    <name type="scientific">Paramagnetospirillum marisnigri</name>
    <dbReference type="NCBI Taxonomy" id="1285242"/>
    <lineage>
        <taxon>Bacteria</taxon>
        <taxon>Pseudomonadati</taxon>
        <taxon>Pseudomonadota</taxon>
        <taxon>Alphaproteobacteria</taxon>
        <taxon>Rhodospirillales</taxon>
        <taxon>Magnetospirillaceae</taxon>
        <taxon>Paramagnetospirillum</taxon>
    </lineage>
</organism>
<dbReference type="AlphaFoldDB" id="A0A178MTY0"/>
<name>A0A178MTY0_9PROT</name>
<dbReference type="InterPro" id="IPR011990">
    <property type="entry name" value="TPR-like_helical_dom_sf"/>
</dbReference>
<sequence>MRIAVLVAALAAIGLSSVAQAETARPVKAKAPAKAAKPVVDSPLVILTNAANRGEAEAQRQLGQAYRDGHGVKADIHAALGWFGLAVANGSAAAALDAADLYQRGHGVKRDMEQAAQWLYHAGVLGDAGARDKWVELVLSGEVASLGGGAGVEWLVEAAGRGDNRAPMILADAFERGQGVAANEDAAEGWLRVAITRTGDLEAEYRLGRLLLARPAYWRMPTLEEWNLKEAERKGLPFGAIPFTVKPTGQEDKILSQMRPGMVEGERRLTAAARRGHAEAQFLLGKSLVTGMELPMDMPRGIGWLEAAASQGHAEATITLAALAAEGFGHFARDAVRAFVLYDLAAAEGEPAAAAARDAVAKGLNQRQLGRARAMVQGFRELQQGL</sequence>
<evidence type="ECO:0000256" key="1">
    <source>
        <dbReference type="SAM" id="SignalP"/>
    </source>
</evidence>
<dbReference type="RefSeq" id="WP_068491026.1">
    <property type="nucleotide sequence ID" value="NZ_LWQT01000044.1"/>
</dbReference>
<dbReference type="SUPFAM" id="SSF81901">
    <property type="entry name" value="HCP-like"/>
    <property type="match status" value="3"/>
</dbReference>
<reference evidence="2 3" key="1">
    <citation type="submission" date="2016-04" db="EMBL/GenBank/DDBJ databases">
        <title>Draft genome sequence of freshwater magnetotactic bacteria Magnetospirillum marisnigri SP-1 and Magnetospirillum moscoviense BB-1.</title>
        <authorList>
            <person name="Koziaeva V."/>
            <person name="Dziuba M.V."/>
            <person name="Ivanov T.M."/>
            <person name="Kuznetsov B."/>
            <person name="Grouzdev D.S."/>
        </authorList>
    </citation>
    <scope>NUCLEOTIDE SEQUENCE [LARGE SCALE GENOMIC DNA]</scope>
    <source>
        <strain evidence="2 3">SP-1</strain>
    </source>
</reference>
<dbReference type="PANTHER" id="PTHR11102">
    <property type="entry name" value="SEL-1-LIKE PROTEIN"/>
    <property type="match status" value="1"/>
</dbReference>
<feature type="chain" id="PRO_5008092248" description="Sel1 repeat family protein" evidence="1">
    <location>
        <begin position="22"/>
        <end position="386"/>
    </location>
</feature>
<evidence type="ECO:0008006" key="4">
    <source>
        <dbReference type="Google" id="ProtNLM"/>
    </source>
</evidence>
<dbReference type="Proteomes" id="UP000078428">
    <property type="component" value="Unassembled WGS sequence"/>
</dbReference>
<dbReference type="OrthoDB" id="112232at2"/>
<comment type="caution">
    <text evidence="2">The sequence shown here is derived from an EMBL/GenBank/DDBJ whole genome shotgun (WGS) entry which is preliminary data.</text>
</comment>
<keyword evidence="3" id="KW-1185">Reference proteome</keyword>
<dbReference type="Pfam" id="PF08238">
    <property type="entry name" value="Sel1"/>
    <property type="match status" value="5"/>
</dbReference>
<dbReference type="PANTHER" id="PTHR11102:SF160">
    <property type="entry name" value="ERAD-ASSOCIATED E3 UBIQUITIN-PROTEIN LIGASE COMPONENT HRD3"/>
    <property type="match status" value="1"/>
</dbReference>
<feature type="signal peptide" evidence="1">
    <location>
        <begin position="1"/>
        <end position="21"/>
    </location>
</feature>
<dbReference type="Gene3D" id="1.25.40.10">
    <property type="entry name" value="Tetratricopeptide repeat domain"/>
    <property type="match status" value="3"/>
</dbReference>
<dbReference type="STRING" id="1285242.A6A04_00485"/>
<dbReference type="InterPro" id="IPR006597">
    <property type="entry name" value="Sel1-like"/>
</dbReference>
<dbReference type="EMBL" id="LWQT01000044">
    <property type="protein sequence ID" value="OAN52214.1"/>
    <property type="molecule type" value="Genomic_DNA"/>
</dbReference>
<evidence type="ECO:0000313" key="2">
    <source>
        <dbReference type="EMBL" id="OAN52214.1"/>
    </source>
</evidence>